<dbReference type="AlphaFoldDB" id="A0A382TDV1"/>
<reference evidence="1" key="1">
    <citation type="submission" date="2018-05" db="EMBL/GenBank/DDBJ databases">
        <authorList>
            <person name="Lanie J.A."/>
            <person name="Ng W.-L."/>
            <person name="Kazmierczak K.M."/>
            <person name="Andrzejewski T.M."/>
            <person name="Davidsen T.M."/>
            <person name="Wayne K.J."/>
            <person name="Tettelin H."/>
            <person name="Glass J.I."/>
            <person name="Rusch D."/>
            <person name="Podicherti R."/>
            <person name="Tsui H.-C.T."/>
            <person name="Winkler M.E."/>
        </authorList>
    </citation>
    <scope>NUCLEOTIDE SEQUENCE</scope>
</reference>
<protein>
    <submittedName>
        <fullName evidence="1">Uncharacterized protein</fullName>
    </submittedName>
</protein>
<gene>
    <name evidence="1" type="ORF">METZ01_LOCUS372511</name>
</gene>
<feature type="non-terminal residue" evidence="1">
    <location>
        <position position="1"/>
    </location>
</feature>
<evidence type="ECO:0000313" key="1">
    <source>
        <dbReference type="EMBL" id="SVD19657.1"/>
    </source>
</evidence>
<proteinExistence type="predicted"/>
<sequence>NTLILLLMLLHEIPTQHAECKLASSTMIPFHQDLIVLYCVSCSQPYLKFRNDT</sequence>
<accession>A0A382TDV1</accession>
<dbReference type="EMBL" id="UINC01135483">
    <property type="protein sequence ID" value="SVD19657.1"/>
    <property type="molecule type" value="Genomic_DNA"/>
</dbReference>
<organism evidence="1">
    <name type="scientific">marine metagenome</name>
    <dbReference type="NCBI Taxonomy" id="408172"/>
    <lineage>
        <taxon>unclassified sequences</taxon>
        <taxon>metagenomes</taxon>
        <taxon>ecological metagenomes</taxon>
    </lineage>
</organism>
<name>A0A382TDV1_9ZZZZ</name>